<feature type="transmembrane region" description="Helical" evidence="1">
    <location>
        <begin position="20"/>
        <end position="41"/>
    </location>
</feature>
<name>A0A0P9H8X0_9CHLR</name>
<evidence type="ECO:0008006" key="4">
    <source>
        <dbReference type="Google" id="ProtNLM"/>
    </source>
</evidence>
<accession>A0A0P9H8X0</accession>
<reference evidence="2 3" key="1">
    <citation type="submission" date="2015-09" db="EMBL/GenBank/DDBJ databases">
        <title>Draft genome sequence of Kouleothrix aurantiaca JCM 19913.</title>
        <authorList>
            <person name="Hemp J."/>
        </authorList>
    </citation>
    <scope>NUCLEOTIDE SEQUENCE [LARGE SCALE GENOMIC DNA]</scope>
    <source>
        <strain evidence="2 3">COM-B</strain>
    </source>
</reference>
<dbReference type="EMBL" id="LJCR01001410">
    <property type="protein sequence ID" value="KPV50408.1"/>
    <property type="molecule type" value="Genomic_DNA"/>
</dbReference>
<comment type="caution">
    <text evidence="2">The sequence shown here is derived from an EMBL/GenBank/DDBJ whole genome shotgun (WGS) entry which is preliminary data.</text>
</comment>
<protein>
    <recommendedName>
        <fullName evidence="4">Glycosyltransferase RgtA/B/C/D-like domain-containing protein</fullName>
    </recommendedName>
</protein>
<keyword evidence="1" id="KW-1133">Transmembrane helix</keyword>
<keyword evidence="1" id="KW-0812">Transmembrane</keyword>
<dbReference type="AlphaFoldDB" id="A0A0P9H8X0"/>
<dbReference type="Proteomes" id="UP000050509">
    <property type="component" value="Unassembled WGS sequence"/>
</dbReference>
<proteinExistence type="predicted"/>
<evidence type="ECO:0000313" key="3">
    <source>
        <dbReference type="Proteomes" id="UP000050509"/>
    </source>
</evidence>
<organism evidence="2 3">
    <name type="scientific">Kouleothrix aurantiaca</name>
    <dbReference type="NCBI Taxonomy" id="186479"/>
    <lineage>
        <taxon>Bacteria</taxon>
        <taxon>Bacillati</taxon>
        <taxon>Chloroflexota</taxon>
        <taxon>Chloroflexia</taxon>
        <taxon>Chloroflexales</taxon>
        <taxon>Roseiflexineae</taxon>
        <taxon>Roseiflexaceae</taxon>
        <taxon>Kouleothrix</taxon>
    </lineage>
</organism>
<evidence type="ECO:0000256" key="1">
    <source>
        <dbReference type="SAM" id="Phobius"/>
    </source>
</evidence>
<keyword evidence="1" id="KW-0472">Membrane</keyword>
<sequence>MLTPTTFARRLLPRPTPRLAAPAHAAEWLLIAGLLLAGLIAHDLNMFNFPSFTYNGDEGIYTGQALAVLRGQLTPYTYFYDHAPAGWIL</sequence>
<keyword evidence="3" id="KW-1185">Reference proteome</keyword>
<evidence type="ECO:0000313" key="2">
    <source>
        <dbReference type="EMBL" id="KPV50408.1"/>
    </source>
</evidence>
<feature type="non-terminal residue" evidence="2">
    <location>
        <position position="89"/>
    </location>
</feature>
<gene>
    <name evidence="2" type="ORF">SE17_27115</name>
</gene>